<protein>
    <submittedName>
        <fullName evidence="1">Uncharacterized protein</fullName>
    </submittedName>
</protein>
<reference evidence="1 2" key="1">
    <citation type="submission" date="2015-01" db="EMBL/GenBank/DDBJ databases">
        <title>Evolution of Trichinella species and genotypes.</title>
        <authorList>
            <person name="Korhonen P.K."/>
            <person name="Edoardo P."/>
            <person name="Giuseppe L.R."/>
            <person name="Gasser R.B."/>
        </authorList>
    </citation>
    <scope>NUCLEOTIDE SEQUENCE [LARGE SCALE GENOMIC DNA]</scope>
    <source>
        <strain evidence="1">ISS13</strain>
    </source>
</reference>
<name>A0A0V1F015_TRIPS</name>
<evidence type="ECO:0000313" key="2">
    <source>
        <dbReference type="Proteomes" id="UP000054632"/>
    </source>
</evidence>
<dbReference type="EMBL" id="JYDR01000002">
    <property type="protein sequence ID" value="KRY79332.1"/>
    <property type="molecule type" value="Genomic_DNA"/>
</dbReference>
<accession>A0A0V1F015</accession>
<sequence length="120" mass="13610">MATIKEKQIPQKYNDLNENRAFKAAAEPSGFYYFYSKRLQLPHRIPQVLLGLSPTKANVLQYVEKVTNGYFPYPYKLSGKTFDASAALCKLQRVQYILGFNSCYKTALCTAHDPGEVCTD</sequence>
<dbReference type="AlphaFoldDB" id="A0A0V1F015"/>
<dbReference type="Proteomes" id="UP000054632">
    <property type="component" value="Unassembled WGS sequence"/>
</dbReference>
<gene>
    <name evidence="1" type="ORF">T4A_232</name>
</gene>
<evidence type="ECO:0000313" key="1">
    <source>
        <dbReference type="EMBL" id="KRY79332.1"/>
    </source>
</evidence>
<proteinExistence type="predicted"/>
<comment type="caution">
    <text evidence="1">The sequence shown here is derived from an EMBL/GenBank/DDBJ whole genome shotgun (WGS) entry which is preliminary data.</text>
</comment>
<organism evidence="1 2">
    <name type="scientific">Trichinella pseudospiralis</name>
    <name type="common">Parasitic roundworm</name>
    <dbReference type="NCBI Taxonomy" id="6337"/>
    <lineage>
        <taxon>Eukaryota</taxon>
        <taxon>Metazoa</taxon>
        <taxon>Ecdysozoa</taxon>
        <taxon>Nematoda</taxon>
        <taxon>Enoplea</taxon>
        <taxon>Dorylaimia</taxon>
        <taxon>Trichinellida</taxon>
        <taxon>Trichinellidae</taxon>
        <taxon>Trichinella</taxon>
    </lineage>
</organism>